<comment type="similarity">
    <text evidence="6">Belongs to the peptidase M48 family.</text>
</comment>
<dbReference type="Pfam" id="PF16491">
    <property type="entry name" value="Peptidase_M48_N"/>
    <property type="match status" value="1"/>
</dbReference>
<keyword evidence="3 6" id="KW-0378">Hydrolase</keyword>
<dbReference type="GO" id="GO:0006508">
    <property type="term" value="P:proteolysis"/>
    <property type="evidence" value="ECO:0007669"/>
    <property type="project" value="UniProtKB-KW"/>
</dbReference>
<name>A0A835DTR6_TETSI</name>
<evidence type="ECO:0008006" key="12">
    <source>
        <dbReference type="Google" id="ProtNLM"/>
    </source>
</evidence>
<evidence type="ECO:0000313" key="11">
    <source>
        <dbReference type="Proteomes" id="UP000655225"/>
    </source>
</evidence>
<evidence type="ECO:0000256" key="6">
    <source>
        <dbReference type="RuleBase" id="RU003983"/>
    </source>
</evidence>
<comment type="caution">
    <text evidence="10">The sequence shown here is derived from an EMBL/GenBank/DDBJ whole genome shotgun (WGS) entry which is preliminary data.</text>
</comment>
<dbReference type="OrthoDB" id="360839at2759"/>
<gene>
    <name evidence="10" type="ORF">HHK36_000162</name>
</gene>
<evidence type="ECO:0000256" key="3">
    <source>
        <dbReference type="ARBA" id="ARBA00022801"/>
    </source>
</evidence>
<organism evidence="10 11">
    <name type="scientific">Tetracentron sinense</name>
    <name type="common">Spur-leaf</name>
    <dbReference type="NCBI Taxonomy" id="13715"/>
    <lineage>
        <taxon>Eukaryota</taxon>
        <taxon>Viridiplantae</taxon>
        <taxon>Streptophyta</taxon>
        <taxon>Embryophyta</taxon>
        <taxon>Tracheophyta</taxon>
        <taxon>Spermatophyta</taxon>
        <taxon>Magnoliopsida</taxon>
        <taxon>Trochodendrales</taxon>
        <taxon>Trochodendraceae</taxon>
        <taxon>Tetracentron</taxon>
    </lineage>
</organism>
<accession>A0A835DTR6</accession>
<feature type="domain" description="Peptidase M48" evidence="8">
    <location>
        <begin position="55"/>
        <end position="120"/>
    </location>
</feature>
<keyword evidence="5 6" id="KW-0482">Metalloprotease</keyword>
<protein>
    <recommendedName>
        <fullName evidence="12">Ste24 endopeptidase</fullName>
    </recommendedName>
</protein>
<evidence type="ECO:0000256" key="1">
    <source>
        <dbReference type="ARBA" id="ARBA00022670"/>
    </source>
</evidence>
<evidence type="ECO:0000256" key="2">
    <source>
        <dbReference type="ARBA" id="ARBA00022723"/>
    </source>
</evidence>
<feature type="transmembrane region" description="Helical" evidence="7">
    <location>
        <begin position="25"/>
        <end position="50"/>
    </location>
</feature>
<proteinExistence type="inferred from homology"/>
<dbReference type="Gene3D" id="3.30.2010.10">
    <property type="entry name" value="Metalloproteases ('zincins'), catalytic domain"/>
    <property type="match status" value="1"/>
</dbReference>
<evidence type="ECO:0000313" key="10">
    <source>
        <dbReference type="EMBL" id="KAF8412202.1"/>
    </source>
</evidence>
<comment type="cofactor">
    <cofactor evidence="6">
        <name>Zn(2+)</name>
        <dbReference type="ChEBI" id="CHEBI:29105"/>
    </cofactor>
    <text evidence="6">Binds 1 zinc ion per subunit.</text>
</comment>
<keyword evidence="7" id="KW-0472">Membrane</keyword>
<dbReference type="GO" id="GO:0046872">
    <property type="term" value="F:metal ion binding"/>
    <property type="evidence" value="ECO:0007669"/>
    <property type="project" value="UniProtKB-KW"/>
</dbReference>
<dbReference type="InterPro" id="IPR032456">
    <property type="entry name" value="Peptidase_M48_N"/>
</dbReference>
<keyword evidence="2" id="KW-0479">Metal-binding</keyword>
<evidence type="ECO:0000259" key="8">
    <source>
        <dbReference type="Pfam" id="PF01435"/>
    </source>
</evidence>
<dbReference type="Proteomes" id="UP000655225">
    <property type="component" value="Unassembled WGS sequence"/>
</dbReference>
<keyword evidence="11" id="KW-1185">Reference proteome</keyword>
<sequence length="125" mass="14234">MGTAPPLIETYQSALIQKGGPYLAIYLWGFIFVLSIVMMTLYPILIAPLFNKFTPLPDGQLRDKIENLASSLKFPLKKLFVVDGSTRSGHSNVRIQFCIAYMYGFFSNKRIVLYDTLIQQECMLE</sequence>
<dbReference type="PANTHER" id="PTHR10120">
    <property type="entry name" value="CAAX PRENYL PROTEASE 1"/>
    <property type="match status" value="1"/>
</dbReference>
<evidence type="ECO:0000256" key="5">
    <source>
        <dbReference type="ARBA" id="ARBA00023049"/>
    </source>
</evidence>
<keyword evidence="1 6" id="KW-0645">Protease</keyword>
<feature type="domain" description="CAAX prenyl protease 1 N-terminal" evidence="9">
    <location>
        <begin position="14"/>
        <end position="52"/>
    </location>
</feature>
<dbReference type="GO" id="GO:0004222">
    <property type="term" value="F:metalloendopeptidase activity"/>
    <property type="evidence" value="ECO:0007669"/>
    <property type="project" value="InterPro"/>
</dbReference>
<dbReference type="EMBL" id="JABCRI010000001">
    <property type="protein sequence ID" value="KAF8412202.1"/>
    <property type="molecule type" value="Genomic_DNA"/>
</dbReference>
<evidence type="ECO:0000259" key="9">
    <source>
        <dbReference type="Pfam" id="PF16491"/>
    </source>
</evidence>
<dbReference type="AlphaFoldDB" id="A0A835DTR6"/>
<keyword evidence="4 6" id="KW-0862">Zinc</keyword>
<dbReference type="InterPro" id="IPR001915">
    <property type="entry name" value="Peptidase_M48"/>
</dbReference>
<keyword evidence="7" id="KW-0812">Transmembrane</keyword>
<keyword evidence="7" id="KW-1133">Transmembrane helix</keyword>
<evidence type="ECO:0000256" key="7">
    <source>
        <dbReference type="SAM" id="Phobius"/>
    </source>
</evidence>
<evidence type="ECO:0000256" key="4">
    <source>
        <dbReference type="ARBA" id="ARBA00022833"/>
    </source>
</evidence>
<reference evidence="10 11" key="1">
    <citation type="submission" date="2020-04" db="EMBL/GenBank/DDBJ databases">
        <title>Plant Genome Project.</title>
        <authorList>
            <person name="Zhang R.-G."/>
        </authorList>
    </citation>
    <scope>NUCLEOTIDE SEQUENCE [LARGE SCALE GENOMIC DNA]</scope>
    <source>
        <strain evidence="10">YNK0</strain>
        <tissue evidence="10">Leaf</tissue>
    </source>
</reference>
<dbReference type="Pfam" id="PF01435">
    <property type="entry name" value="Peptidase_M48"/>
    <property type="match status" value="1"/>
</dbReference>